<accession>W5L7L7</accession>
<dbReference type="Pfam" id="PF15227">
    <property type="entry name" value="zf-C3HC4_4"/>
    <property type="match status" value="1"/>
</dbReference>
<evidence type="ECO:0000313" key="8">
    <source>
        <dbReference type="Ensembl" id="ENSAMXP00000015829.2"/>
    </source>
</evidence>
<sequence>MKSDQSMDRPIAFEGYNDVTLLSHKRLQSPAPSYISMKSDKSMDRPIAFINGSPSPSIRLKEERPSPAPTYCSVNSDKSMDRPIAFSGAGHISKFPADLLTEDHFRCLVCSDVLKEPVSIPCGHSYCKTCIQTYWNKPAHDGSYSCPQCRKRFRTRPALNPNSALATVVQKLQLAGFSPALPAHCYAGPGDVSCDFCTGRKLRAVKSCLTCPASYCETHVKQHYTVAALQRHTLVEATGDLERRLCKLHQRDLEVFCKTDQTFICFICTMEDHKGHETALSKSEDSAVEVGYSC</sequence>
<keyword evidence="9" id="KW-1185">Reference proteome</keyword>
<dbReference type="Gene3D" id="3.30.40.10">
    <property type="entry name" value="Zinc/RING finger domain, C3HC4 (zinc finger)"/>
    <property type="match status" value="1"/>
</dbReference>
<proteinExistence type="predicted"/>
<evidence type="ECO:0000256" key="1">
    <source>
        <dbReference type="ARBA" id="ARBA00022723"/>
    </source>
</evidence>
<dbReference type="AlphaFoldDB" id="W5L7L7"/>
<dbReference type="InterPro" id="IPR051051">
    <property type="entry name" value="E3_ubiq-ligase_TRIM/RNF"/>
</dbReference>
<evidence type="ECO:0000256" key="5">
    <source>
        <dbReference type="SAM" id="MobiDB-lite"/>
    </source>
</evidence>
<name>W5L7L7_ASTMX</name>
<dbReference type="SUPFAM" id="SSF57845">
    <property type="entry name" value="B-box zinc-binding domain"/>
    <property type="match status" value="1"/>
</dbReference>
<dbReference type="Ensembl" id="ENSAMXT00000015829.2">
    <property type="protein sequence ID" value="ENSAMXP00000015829.2"/>
    <property type="gene ID" value="ENSAMXG00000015388.2"/>
</dbReference>
<keyword evidence="3" id="KW-0862">Zinc</keyword>
<reference evidence="9" key="2">
    <citation type="journal article" date="2014" name="Nat. Commun.">
        <title>The cavefish genome reveals candidate genes for eye loss.</title>
        <authorList>
            <person name="McGaugh S.E."/>
            <person name="Gross J.B."/>
            <person name="Aken B."/>
            <person name="Blin M."/>
            <person name="Borowsky R."/>
            <person name="Chalopin D."/>
            <person name="Hinaux H."/>
            <person name="Jeffery W.R."/>
            <person name="Keene A."/>
            <person name="Ma L."/>
            <person name="Minx P."/>
            <person name="Murphy D."/>
            <person name="O'Quin K.E."/>
            <person name="Retaux S."/>
            <person name="Rohner N."/>
            <person name="Searle S.M."/>
            <person name="Stahl B.A."/>
            <person name="Tabin C."/>
            <person name="Volff J.N."/>
            <person name="Yoshizawa M."/>
            <person name="Warren W.C."/>
        </authorList>
    </citation>
    <scope>NUCLEOTIDE SEQUENCE [LARGE SCALE GENOMIC DNA]</scope>
    <source>
        <strain evidence="9">female</strain>
    </source>
</reference>
<dbReference type="SMART" id="SM00184">
    <property type="entry name" value="RING"/>
    <property type="match status" value="1"/>
</dbReference>
<evidence type="ECO:0000259" key="6">
    <source>
        <dbReference type="PROSITE" id="PS50089"/>
    </source>
</evidence>
<dbReference type="InterPro" id="IPR001841">
    <property type="entry name" value="Znf_RING"/>
</dbReference>
<dbReference type="Gene3D" id="4.10.830.40">
    <property type="match status" value="1"/>
</dbReference>
<protein>
    <submittedName>
        <fullName evidence="8">E3 ubiquitin/ISG15 ligase TRIM25-like</fullName>
    </submittedName>
</protein>
<keyword evidence="1" id="KW-0479">Metal-binding</keyword>
<feature type="region of interest" description="Disordered" evidence="5">
    <location>
        <begin position="51"/>
        <end position="70"/>
    </location>
</feature>
<evidence type="ECO:0000256" key="2">
    <source>
        <dbReference type="ARBA" id="ARBA00022771"/>
    </source>
</evidence>
<feature type="domain" description="B box-type" evidence="7">
    <location>
        <begin position="241"/>
        <end position="281"/>
    </location>
</feature>
<dbReference type="CDD" id="cd19802">
    <property type="entry name" value="Bbox1_TRIM8-like"/>
    <property type="match status" value="1"/>
</dbReference>
<dbReference type="InterPro" id="IPR013083">
    <property type="entry name" value="Znf_RING/FYVE/PHD"/>
</dbReference>
<dbReference type="Pfam" id="PF00643">
    <property type="entry name" value="zf-B_box"/>
    <property type="match status" value="1"/>
</dbReference>
<evidence type="ECO:0000256" key="4">
    <source>
        <dbReference type="PROSITE-ProRule" id="PRU00024"/>
    </source>
</evidence>
<dbReference type="GeneTree" id="ENSGT01150000286950"/>
<organism evidence="8 9">
    <name type="scientific">Astyanax mexicanus</name>
    <name type="common">Blind cave fish</name>
    <name type="synonym">Astyanax fasciatus mexicanus</name>
    <dbReference type="NCBI Taxonomy" id="7994"/>
    <lineage>
        <taxon>Eukaryota</taxon>
        <taxon>Metazoa</taxon>
        <taxon>Chordata</taxon>
        <taxon>Craniata</taxon>
        <taxon>Vertebrata</taxon>
        <taxon>Euteleostomi</taxon>
        <taxon>Actinopterygii</taxon>
        <taxon>Neopterygii</taxon>
        <taxon>Teleostei</taxon>
        <taxon>Ostariophysi</taxon>
        <taxon>Characiformes</taxon>
        <taxon>Characoidei</taxon>
        <taxon>Acestrorhamphidae</taxon>
        <taxon>Acestrorhamphinae</taxon>
        <taxon>Astyanax</taxon>
    </lineage>
</organism>
<dbReference type="HOGENOM" id="CLU_500516_0_0_1"/>
<dbReference type="Proteomes" id="UP000018467">
    <property type="component" value="Unassembled WGS sequence"/>
</dbReference>
<dbReference type="PANTHER" id="PTHR25465">
    <property type="entry name" value="B-BOX DOMAIN CONTAINING"/>
    <property type="match status" value="1"/>
</dbReference>
<dbReference type="PROSITE" id="PS50089">
    <property type="entry name" value="ZF_RING_2"/>
    <property type="match status" value="1"/>
</dbReference>
<dbReference type="InterPro" id="IPR017907">
    <property type="entry name" value="Znf_RING_CS"/>
</dbReference>
<dbReference type="eggNOG" id="KOG2177">
    <property type="taxonomic scope" value="Eukaryota"/>
</dbReference>
<dbReference type="Gene3D" id="3.30.160.60">
    <property type="entry name" value="Classic Zinc Finger"/>
    <property type="match status" value="1"/>
</dbReference>
<dbReference type="STRING" id="7994.ENSAMXP00000015829"/>
<keyword evidence="2 4" id="KW-0863">Zinc-finger</keyword>
<dbReference type="GO" id="GO:0008270">
    <property type="term" value="F:zinc ion binding"/>
    <property type="evidence" value="ECO:0007669"/>
    <property type="project" value="UniProtKB-KW"/>
</dbReference>
<feature type="domain" description="RING-type" evidence="6">
    <location>
        <begin position="107"/>
        <end position="150"/>
    </location>
</feature>
<dbReference type="PROSITE" id="PS50119">
    <property type="entry name" value="ZF_BBOX"/>
    <property type="match status" value="1"/>
</dbReference>
<dbReference type="InParanoid" id="W5L7L7"/>
<dbReference type="SMART" id="SM00336">
    <property type="entry name" value="BBOX"/>
    <property type="match status" value="1"/>
</dbReference>
<dbReference type="SUPFAM" id="SSF57850">
    <property type="entry name" value="RING/U-box"/>
    <property type="match status" value="1"/>
</dbReference>
<dbReference type="PANTHER" id="PTHR25465:SF5">
    <property type="entry name" value="E3 UBIQUITIN_ISG15 LIGASE TRIM25-RELATED"/>
    <property type="match status" value="1"/>
</dbReference>
<reference evidence="8" key="4">
    <citation type="submission" date="2025-09" db="UniProtKB">
        <authorList>
            <consortium name="Ensembl"/>
        </authorList>
    </citation>
    <scope>IDENTIFICATION</scope>
</reference>
<dbReference type="PROSITE" id="PS00518">
    <property type="entry name" value="ZF_RING_1"/>
    <property type="match status" value="1"/>
</dbReference>
<evidence type="ECO:0000259" key="7">
    <source>
        <dbReference type="PROSITE" id="PS50119"/>
    </source>
</evidence>
<reference evidence="9" key="1">
    <citation type="submission" date="2013-03" db="EMBL/GenBank/DDBJ databases">
        <authorList>
            <person name="Jeffery W."/>
            <person name="Warren W."/>
            <person name="Wilson R.K."/>
        </authorList>
    </citation>
    <scope>NUCLEOTIDE SEQUENCE</scope>
    <source>
        <strain evidence="9">female</strain>
    </source>
</reference>
<dbReference type="CDD" id="cd19769">
    <property type="entry name" value="Bbox2_TRIM16-like"/>
    <property type="match status" value="1"/>
</dbReference>
<dbReference type="Bgee" id="ENSAMXG00000015388">
    <property type="expression patterns" value="Expressed in pharyngeal gill and 12 other cell types or tissues"/>
</dbReference>
<evidence type="ECO:0000313" key="9">
    <source>
        <dbReference type="Proteomes" id="UP000018467"/>
    </source>
</evidence>
<evidence type="ECO:0000256" key="3">
    <source>
        <dbReference type="ARBA" id="ARBA00022833"/>
    </source>
</evidence>
<dbReference type="InterPro" id="IPR000315">
    <property type="entry name" value="Znf_B-box"/>
</dbReference>
<reference evidence="8" key="3">
    <citation type="submission" date="2025-08" db="UniProtKB">
        <authorList>
            <consortium name="Ensembl"/>
        </authorList>
    </citation>
    <scope>IDENTIFICATION</scope>
</reference>